<gene>
    <name evidence="2" type="ORF">EBB54_27595</name>
</gene>
<dbReference type="SUPFAM" id="SSF47336">
    <property type="entry name" value="ACP-like"/>
    <property type="match status" value="1"/>
</dbReference>
<feature type="domain" description="Carrier" evidence="1">
    <location>
        <begin position="12"/>
        <end position="73"/>
    </location>
</feature>
<name>A0A426DPN0_9FIRM</name>
<dbReference type="Gene3D" id="1.10.1200.10">
    <property type="entry name" value="ACP-like"/>
    <property type="match status" value="1"/>
</dbReference>
<sequence>MADDDIIKLHRIEEIMDLEEGSLTLEVHLSDLEEWDSLAAISFMALVDSDYHRTVNLSELKKAITVQDLIGLI</sequence>
<dbReference type="AlphaFoldDB" id="A0A426DPN0"/>
<proteinExistence type="predicted"/>
<dbReference type="EMBL" id="RHJS01000002">
    <property type="protein sequence ID" value="RRK34683.1"/>
    <property type="molecule type" value="Genomic_DNA"/>
</dbReference>
<dbReference type="InterPro" id="IPR009081">
    <property type="entry name" value="PP-bd_ACP"/>
</dbReference>
<evidence type="ECO:0000313" key="3">
    <source>
        <dbReference type="Proteomes" id="UP000274920"/>
    </source>
</evidence>
<evidence type="ECO:0000259" key="1">
    <source>
        <dbReference type="Pfam" id="PF00550"/>
    </source>
</evidence>
<keyword evidence="3" id="KW-1185">Reference proteome</keyword>
<accession>A0A426DPN0</accession>
<dbReference type="Pfam" id="PF00550">
    <property type="entry name" value="PP-binding"/>
    <property type="match status" value="1"/>
</dbReference>
<organism evidence="2 3">
    <name type="scientific">Schaedlerella arabinosiphila</name>
    <dbReference type="NCBI Taxonomy" id="2044587"/>
    <lineage>
        <taxon>Bacteria</taxon>
        <taxon>Bacillati</taxon>
        <taxon>Bacillota</taxon>
        <taxon>Clostridia</taxon>
        <taxon>Lachnospirales</taxon>
        <taxon>Lachnospiraceae</taxon>
        <taxon>Schaedlerella</taxon>
    </lineage>
</organism>
<evidence type="ECO:0000313" key="2">
    <source>
        <dbReference type="EMBL" id="RRK34683.1"/>
    </source>
</evidence>
<dbReference type="Proteomes" id="UP000274920">
    <property type="component" value="Unassembled WGS sequence"/>
</dbReference>
<reference evidence="2" key="1">
    <citation type="submission" date="2018-10" db="EMBL/GenBank/DDBJ databases">
        <title>Schaedlerella arabinophila gen. nov. sp. nov., isolated from the mouse intestinal tract and comparative analysis with the genome of the closely related altered Schaedler flora strain ASF502.</title>
        <authorList>
            <person name="Miyake S."/>
            <person name="Soh M."/>
            <person name="Seedorf H."/>
        </authorList>
    </citation>
    <scope>NUCLEOTIDE SEQUENCE [LARGE SCALE GENOMIC DNA]</scope>
    <source>
        <strain evidence="2">DSM 106076</strain>
    </source>
</reference>
<dbReference type="RefSeq" id="WP_125129775.1">
    <property type="nucleotide sequence ID" value="NZ_RHJS01000002.1"/>
</dbReference>
<comment type="caution">
    <text evidence="2">The sequence shown here is derived from an EMBL/GenBank/DDBJ whole genome shotgun (WGS) entry which is preliminary data.</text>
</comment>
<dbReference type="InterPro" id="IPR036736">
    <property type="entry name" value="ACP-like_sf"/>
</dbReference>
<protein>
    <submittedName>
        <fullName evidence="2">Acyl carrier protein</fullName>
    </submittedName>
</protein>